<accession>A0A4D6YDT4</accession>
<feature type="domain" description="Translation elongation factor EFTs/EF1B dimerisation" evidence="9">
    <location>
        <begin position="73"/>
        <end position="265"/>
    </location>
</feature>
<evidence type="ECO:0000259" key="9">
    <source>
        <dbReference type="Pfam" id="PF00889"/>
    </source>
</evidence>
<comment type="similarity">
    <text evidence="1 6 7">Belongs to the EF-Ts family.</text>
</comment>
<evidence type="ECO:0000256" key="2">
    <source>
        <dbReference type="ARBA" id="ARBA00016956"/>
    </source>
</evidence>
<evidence type="ECO:0000256" key="7">
    <source>
        <dbReference type="RuleBase" id="RU000642"/>
    </source>
</evidence>
<evidence type="ECO:0000256" key="6">
    <source>
        <dbReference type="HAMAP-Rule" id="MF_00050"/>
    </source>
</evidence>
<dbReference type="EMBL" id="CP034864">
    <property type="protein sequence ID" value="QCI23780.1"/>
    <property type="molecule type" value="Genomic_DNA"/>
</dbReference>
<sequence length="269" mass="30515">MTNSSITASLIKNLRSRTGIGVLECKRALIEENGNIELAIDNLRKSGKLSAEKKNNKITNQGVIFSGIKNNIGIMLELNCETDFVSKDDLFINFGKNILSTALEKKIKDINEIKDIFEEKRTDLIFKVGENINIRRFCWIEGENICSYVHSFRIGVLVSGITSNKIILKNIAMHIAASKPEYLHPTNIPNTVWKREYKIQSELVKNLKKPLNVLKKIIDGRMNKFTNNISLISQNFIMDPTKTVGDILNKSNSRIISFIRFELGENISI</sequence>
<dbReference type="Proteomes" id="UP000298745">
    <property type="component" value="Chromosome"/>
</dbReference>
<dbReference type="FunFam" id="1.10.8.10:FF:000001">
    <property type="entry name" value="Elongation factor Ts"/>
    <property type="match status" value="1"/>
</dbReference>
<feature type="region of interest" description="Involved in Mg(2+) ion dislocation from EF-Tu" evidence="6">
    <location>
        <begin position="82"/>
        <end position="85"/>
    </location>
</feature>
<dbReference type="NCBIfam" id="TIGR00116">
    <property type="entry name" value="tsf"/>
    <property type="match status" value="1"/>
</dbReference>
<dbReference type="Gene3D" id="1.10.8.10">
    <property type="entry name" value="DNA helicase RuvA subunit, C-terminal domain"/>
    <property type="match status" value="1"/>
</dbReference>
<dbReference type="SUPFAM" id="SSF54713">
    <property type="entry name" value="Elongation factor Ts (EF-Ts), dimerisation domain"/>
    <property type="match status" value="1"/>
</dbReference>
<dbReference type="PANTHER" id="PTHR11741">
    <property type="entry name" value="ELONGATION FACTOR TS"/>
    <property type="match status" value="1"/>
</dbReference>
<keyword evidence="4 6" id="KW-0251">Elongation factor</keyword>
<organism evidence="10 11">
    <name type="scientific">Buchnera aphidicola</name>
    <name type="common">Macrosiphoniella sanborni</name>
    <dbReference type="NCBI Taxonomy" id="1241865"/>
    <lineage>
        <taxon>Bacteria</taxon>
        <taxon>Pseudomonadati</taxon>
        <taxon>Pseudomonadota</taxon>
        <taxon>Gammaproteobacteria</taxon>
        <taxon>Enterobacterales</taxon>
        <taxon>Erwiniaceae</taxon>
        <taxon>Buchnera</taxon>
    </lineage>
</organism>
<dbReference type="GO" id="GO:0003746">
    <property type="term" value="F:translation elongation factor activity"/>
    <property type="evidence" value="ECO:0007669"/>
    <property type="project" value="UniProtKB-UniRule"/>
</dbReference>
<dbReference type="HAMAP" id="MF_00050">
    <property type="entry name" value="EF_Ts"/>
    <property type="match status" value="1"/>
</dbReference>
<dbReference type="InterPro" id="IPR001816">
    <property type="entry name" value="Transl_elong_EFTs/EF1B"/>
</dbReference>
<dbReference type="AlphaFoldDB" id="A0A4D6YDT4"/>
<protein>
    <recommendedName>
        <fullName evidence="2 6">Elongation factor Ts</fullName>
        <shortName evidence="6">EF-Ts</shortName>
    </recommendedName>
</protein>
<keyword evidence="5 6" id="KW-0648">Protein biosynthesis</keyword>
<comment type="subcellular location">
    <subcellularLocation>
        <location evidence="6 8">Cytoplasm</location>
    </subcellularLocation>
</comment>
<dbReference type="InterPro" id="IPR009060">
    <property type="entry name" value="UBA-like_sf"/>
</dbReference>
<dbReference type="Gene3D" id="3.30.479.20">
    <property type="entry name" value="Elongation factor Ts, dimerisation domain"/>
    <property type="match status" value="2"/>
</dbReference>
<evidence type="ECO:0000256" key="4">
    <source>
        <dbReference type="ARBA" id="ARBA00022768"/>
    </source>
</evidence>
<evidence type="ECO:0000256" key="1">
    <source>
        <dbReference type="ARBA" id="ARBA00005532"/>
    </source>
</evidence>
<reference evidence="10 11" key="2">
    <citation type="submission" date="2019-05" db="EMBL/GenBank/DDBJ databases">
        <title>Genome evolution of the obligate endosymbiont Buchnera aphidicola.</title>
        <authorList>
            <person name="Moran N.A."/>
        </authorList>
    </citation>
    <scope>NUCLEOTIDE SEQUENCE [LARGE SCALE GENOMIC DNA]</scope>
    <source>
        <strain evidence="10 11">Msa</strain>
    </source>
</reference>
<evidence type="ECO:0000313" key="10">
    <source>
        <dbReference type="EMBL" id="QCI23780.1"/>
    </source>
</evidence>
<dbReference type="InterPro" id="IPR018101">
    <property type="entry name" value="Transl_elong_Ts_CS"/>
</dbReference>
<evidence type="ECO:0000313" key="11">
    <source>
        <dbReference type="Proteomes" id="UP000298745"/>
    </source>
</evidence>
<dbReference type="PANTHER" id="PTHR11741:SF0">
    <property type="entry name" value="ELONGATION FACTOR TS, MITOCHONDRIAL"/>
    <property type="match status" value="1"/>
</dbReference>
<reference evidence="10 11" key="1">
    <citation type="submission" date="2018-12" db="EMBL/GenBank/DDBJ databases">
        <authorList>
            <person name="Chong R.A."/>
        </authorList>
    </citation>
    <scope>NUCLEOTIDE SEQUENCE [LARGE SCALE GENOMIC DNA]</scope>
    <source>
        <strain evidence="10 11">Msa</strain>
    </source>
</reference>
<dbReference type="InterPro" id="IPR014039">
    <property type="entry name" value="Transl_elong_EFTs/EF1B_dimer"/>
</dbReference>
<name>A0A4D6YDT4_9GAMM</name>
<evidence type="ECO:0000256" key="3">
    <source>
        <dbReference type="ARBA" id="ARBA00022490"/>
    </source>
</evidence>
<dbReference type="PROSITE" id="PS01126">
    <property type="entry name" value="EF_TS_1"/>
    <property type="match status" value="1"/>
</dbReference>
<dbReference type="SUPFAM" id="SSF46934">
    <property type="entry name" value="UBA-like"/>
    <property type="match status" value="1"/>
</dbReference>
<evidence type="ECO:0000256" key="5">
    <source>
        <dbReference type="ARBA" id="ARBA00022917"/>
    </source>
</evidence>
<comment type="function">
    <text evidence="6 7">Associates with the EF-Tu.GDP complex and induces the exchange of GDP to GTP. It remains bound to the aminoacyl-tRNA.EF-Tu.GTP complex up to the GTP hydrolysis stage on the ribosome.</text>
</comment>
<dbReference type="RefSeq" id="WP_158362492.1">
    <property type="nucleotide sequence ID" value="NZ_CP034864.1"/>
</dbReference>
<proteinExistence type="inferred from homology"/>
<gene>
    <name evidence="6" type="primary">tsf</name>
    <name evidence="10" type="ORF">D9V74_01080</name>
</gene>
<dbReference type="Pfam" id="PF00889">
    <property type="entry name" value="EF_TS"/>
    <property type="match status" value="1"/>
</dbReference>
<dbReference type="CDD" id="cd14275">
    <property type="entry name" value="UBA_EF-Ts"/>
    <property type="match status" value="1"/>
</dbReference>
<dbReference type="InterPro" id="IPR036402">
    <property type="entry name" value="EF-Ts_dimer_sf"/>
</dbReference>
<dbReference type="PROSITE" id="PS01127">
    <property type="entry name" value="EF_TS_2"/>
    <property type="match status" value="1"/>
</dbReference>
<keyword evidence="3 6" id="KW-0963">Cytoplasm</keyword>
<evidence type="ECO:0000256" key="8">
    <source>
        <dbReference type="RuleBase" id="RU000643"/>
    </source>
</evidence>
<dbReference type="OrthoDB" id="9808348at2"/>
<dbReference type="GO" id="GO:0005737">
    <property type="term" value="C:cytoplasm"/>
    <property type="evidence" value="ECO:0007669"/>
    <property type="project" value="UniProtKB-SubCell"/>
</dbReference>
<dbReference type="Gene3D" id="1.10.286.20">
    <property type="match status" value="1"/>
</dbReference>